<keyword evidence="9" id="KW-1185">Reference proteome</keyword>
<organism evidence="8 9">
    <name type="scientific">Metabacillus mangrovi</name>
    <dbReference type="NCBI Taxonomy" id="1491830"/>
    <lineage>
        <taxon>Bacteria</taxon>
        <taxon>Bacillati</taxon>
        <taxon>Bacillota</taxon>
        <taxon>Bacilli</taxon>
        <taxon>Bacillales</taxon>
        <taxon>Bacillaceae</taxon>
        <taxon>Metabacillus</taxon>
    </lineage>
</organism>
<keyword evidence="6 7" id="KW-0503">Monooxygenase</keyword>
<dbReference type="PRINTS" id="PR00359">
    <property type="entry name" value="BP450"/>
</dbReference>
<dbReference type="OrthoDB" id="9801155at2"/>
<gene>
    <name evidence="8" type="ORF">GKZ89_13120</name>
</gene>
<dbReference type="AlphaFoldDB" id="A0A7X2V5N1"/>
<dbReference type="InterPro" id="IPR002397">
    <property type="entry name" value="Cyt_P450_B"/>
</dbReference>
<dbReference type="FunFam" id="1.10.630.10:FF:000018">
    <property type="entry name" value="Cytochrome P450 monooxygenase"/>
    <property type="match status" value="1"/>
</dbReference>
<comment type="caution">
    <text evidence="8">The sequence shown here is derived from an EMBL/GenBank/DDBJ whole genome shotgun (WGS) entry which is preliminary data.</text>
</comment>
<evidence type="ECO:0000256" key="1">
    <source>
        <dbReference type="ARBA" id="ARBA00010617"/>
    </source>
</evidence>
<dbReference type="EMBL" id="WMIB01000013">
    <property type="protein sequence ID" value="MTH54346.1"/>
    <property type="molecule type" value="Genomic_DNA"/>
</dbReference>
<dbReference type="GO" id="GO:0016705">
    <property type="term" value="F:oxidoreductase activity, acting on paired donors, with incorporation or reduction of molecular oxygen"/>
    <property type="evidence" value="ECO:0007669"/>
    <property type="project" value="InterPro"/>
</dbReference>
<dbReference type="InterPro" id="IPR017972">
    <property type="entry name" value="Cyt_P450_CS"/>
</dbReference>
<keyword evidence="5 7" id="KW-0408">Iron</keyword>
<sequence>MRENEPIRFDEYRQVWDVFRYEDVKTVLEKKDIFSSNRSRNAEREKSPIEQSLISIDPPKHTAMRSLVNQAFTPKAMKSWEPRIVRIADDLLRPLQPGSEIEVVEALTYPLPVLVIAELMGVPSDDQAKFKEWSDWVVAGPKDNSPEELQKLAQNQMRTYQELHNYFAGIIEKKKLDPADDIISVLTASSIDGEKLTDEEIIGFCILLLVAGNETTTNLLSNTLYSFMEYPDQYRKVKNDPDRFLKTAVEEGLRFRSPVQSMSRLTKEDVVLSGQHIPKGSFVFAWMGSANRDETIFKDAHTFMIDRKPNPHLAFGKGIHFCLGSPLARMEAEIVLKGWMDKFPDFRLSSSHELNPIESTFVYGLKELKIKTL</sequence>
<dbReference type="GO" id="GO:0005506">
    <property type="term" value="F:iron ion binding"/>
    <property type="evidence" value="ECO:0007669"/>
    <property type="project" value="InterPro"/>
</dbReference>
<dbReference type="PRINTS" id="PR00385">
    <property type="entry name" value="P450"/>
</dbReference>
<reference evidence="8 9" key="1">
    <citation type="journal article" date="2017" name="Int. J. Syst. Evol. Microbiol.">
        <title>Bacillus mangrovi sp. nov., isolated from a sediment sample from a mangrove forest.</title>
        <authorList>
            <person name="Gupta V."/>
            <person name="Singh P.K."/>
            <person name="Korpole S."/>
            <person name="Tanuku N.R.S."/>
            <person name="Pinnaka A.K."/>
        </authorList>
    </citation>
    <scope>NUCLEOTIDE SEQUENCE [LARGE SCALE GENOMIC DNA]</scope>
    <source>
        <strain evidence="8 9">KCTC 33872</strain>
    </source>
</reference>
<dbReference type="PANTHER" id="PTHR46696:SF1">
    <property type="entry name" value="CYTOCHROME P450 YJIB-RELATED"/>
    <property type="match status" value="1"/>
</dbReference>
<dbReference type="Proteomes" id="UP000434639">
    <property type="component" value="Unassembled WGS sequence"/>
</dbReference>
<dbReference type="PANTHER" id="PTHR46696">
    <property type="entry name" value="P450, PUTATIVE (EUROFUNG)-RELATED"/>
    <property type="match status" value="1"/>
</dbReference>
<evidence type="ECO:0000256" key="7">
    <source>
        <dbReference type="RuleBase" id="RU000461"/>
    </source>
</evidence>
<evidence type="ECO:0000256" key="2">
    <source>
        <dbReference type="ARBA" id="ARBA00022617"/>
    </source>
</evidence>
<name>A0A7X2V5N1_9BACI</name>
<dbReference type="InterPro" id="IPR036396">
    <property type="entry name" value="Cyt_P450_sf"/>
</dbReference>
<dbReference type="Pfam" id="PF00067">
    <property type="entry name" value="p450"/>
    <property type="match status" value="1"/>
</dbReference>
<evidence type="ECO:0000313" key="9">
    <source>
        <dbReference type="Proteomes" id="UP000434639"/>
    </source>
</evidence>
<dbReference type="PROSITE" id="PS00086">
    <property type="entry name" value="CYTOCHROME_P450"/>
    <property type="match status" value="1"/>
</dbReference>
<evidence type="ECO:0000256" key="3">
    <source>
        <dbReference type="ARBA" id="ARBA00022723"/>
    </source>
</evidence>
<evidence type="ECO:0000313" key="8">
    <source>
        <dbReference type="EMBL" id="MTH54346.1"/>
    </source>
</evidence>
<keyword evidence="2 7" id="KW-0349">Heme</keyword>
<evidence type="ECO:0000256" key="5">
    <source>
        <dbReference type="ARBA" id="ARBA00023004"/>
    </source>
</evidence>
<evidence type="ECO:0000256" key="6">
    <source>
        <dbReference type="ARBA" id="ARBA00023033"/>
    </source>
</evidence>
<protein>
    <submittedName>
        <fullName evidence="8">Cytochrome P450</fullName>
    </submittedName>
</protein>
<dbReference type="Gene3D" id="1.10.630.10">
    <property type="entry name" value="Cytochrome P450"/>
    <property type="match status" value="1"/>
</dbReference>
<proteinExistence type="inferred from homology"/>
<dbReference type="SUPFAM" id="SSF48264">
    <property type="entry name" value="Cytochrome P450"/>
    <property type="match status" value="1"/>
</dbReference>
<dbReference type="GO" id="GO:0004497">
    <property type="term" value="F:monooxygenase activity"/>
    <property type="evidence" value="ECO:0007669"/>
    <property type="project" value="UniProtKB-KW"/>
</dbReference>
<comment type="similarity">
    <text evidence="1 7">Belongs to the cytochrome P450 family.</text>
</comment>
<dbReference type="InterPro" id="IPR001128">
    <property type="entry name" value="Cyt_P450"/>
</dbReference>
<dbReference type="GO" id="GO:0020037">
    <property type="term" value="F:heme binding"/>
    <property type="evidence" value="ECO:0007669"/>
    <property type="project" value="InterPro"/>
</dbReference>
<keyword evidence="4 7" id="KW-0560">Oxidoreductase</keyword>
<evidence type="ECO:0000256" key="4">
    <source>
        <dbReference type="ARBA" id="ARBA00023002"/>
    </source>
</evidence>
<accession>A0A7X2V5N1</accession>
<dbReference type="CDD" id="cd11032">
    <property type="entry name" value="P450_EryK-like"/>
    <property type="match status" value="1"/>
</dbReference>
<keyword evidence="3 7" id="KW-0479">Metal-binding</keyword>